<proteinExistence type="predicted"/>
<reference evidence="1" key="2">
    <citation type="journal article" date="2015" name="Data Brief">
        <title>Shoot transcriptome of the giant reed, Arundo donax.</title>
        <authorList>
            <person name="Barrero R.A."/>
            <person name="Guerrero F.D."/>
            <person name="Moolhuijzen P."/>
            <person name="Goolsby J.A."/>
            <person name="Tidwell J."/>
            <person name="Bellgard S.E."/>
            <person name="Bellgard M.I."/>
        </authorList>
    </citation>
    <scope>NUCLEOTIDE SEQUENCE</scope>
    <source>
        <tissue evidence="1">Shoot tissue taken approximately 20 cm above the soil surface</tissue>
    </source>
</reference>
<sequence length="19" mass="1975">MLRIGGVSSMLAVTRLSLA</sequence>
<reference evidence="1" key="1">
    <citation type="submission" date="2014-09" db="EMBL/GenBank/DDBJ databases">
        <authorList>
            <person name="Magalhaes I.L.F."/>
            <person name="Oliveira U."/>
            <person name="Santos F.R."/>
            <person name="Vidigal T.H.D.A."/>
            <person name="Brescovit A.D."/>
            <person name="Santos A.J."/>
        </authorList>
    </citation>
    <scope>NUCLEOTIDE SEQUENCE</scope>
    <source>
        <tissue evidence="1">Shoot tissue taken approximately 20 cm above the soil surface</tissue>
    </source>
</reference>
<dbReference type="AlphaFoldDB" id="A0A0A9EDY4"/>
<organism evidence="1">
    <name type="scientific">Arundo donax</name>
    <name type="common">Giant reed</name>
    <name type="synonym">Donax arundinaceus</name>
    <dbReference type="NCBI Taxonomy" id="35708"/>
    <lineage>
        <taxon>Eukaryota</taxon>
        <taxon>Viridiplantae</taxon>
        <taxon>Streptophyta</taxon>
        <taxon>Embryophyta</taxon>
        <taxon>Tracheophyta</taxon>
        <taxon>Spermatophyta</taxon>
        <taxon>Magnoliopsida</taxon>
        <taxon>Liliopsida</taxon>
        <taxon>Poales</taxon>
        <taxon>Poaceae</taxon>
        <taxon>PACMAD clade</taxon>
        <taxon>Arundinoideae</taxon>
        <taxon>Arundineae</taxon>
        <taxon>Arundo</taxon>
    </lineage>
</organism>
<protein>
    <submittedName>
        <fullName evidence="1">Uncharacterized protein</fullName>
    </submittedName>
</protein>
<evidence type="ECO:0000313" key="1">
    <source>
        <dbReference type="EMBL" id="JAD98276.1"/>
    </source>
</evidence>
<name>A0A0A9EDY4_ARUDO</name>
<accession>A0A0A9EDY4</accession>
<dbReference type="EMBL" id="GBRH01199619">
    <property type="protein sequence ID" value="JAD98276.1"/>
    <property type="molecule type" value="Transcribed_RNA"/>
</dbReference>